<name>A0ABY5S3D8_9BACL</name>
<evidence type="ECO:0000259" key="4">
    <source>
        <dbReference type="PROSITE" id="PS01124"/>
    </source>
</evidence>
<dbReference type="InterPro" id="IPR018060">
    <property type="entry name" value="HTH_AraC"/>
</dbReference>
<dbReference type="InterPro" id="IPR009057">
    <property type="entry name" value="Homeodomain-like_sf"/>
</dbReference>
<evidence type="ECO:0000313" key="6">
    <source>
        <dbReference type="Proteomes" id="UP001057877"/>
    </source>
</evidence>
<gene>
    <name evidence="5" type="ORF">L1F29_23545</name>
</gene>
<keyword evidence="2" id="KW-0238">DNA-binding</keyword>
<dbReference type="EMBL" id="CP091430">
    <property type="protein sequence ID" value="UVI28406.1"/>
    <property type="molecule type" value="Genomic_DNA"/>
</dbReference>
<sequence>MNNQGVAISMVYPIMKTIVHKGYDTEQFCRFASFDARLLQDVDARIELEELERLMLAAANFTKDEHFGLYQGKMMEFVDMGIPGYVMMHSRTVADALEAYQRYNVILYSGFHLDWEVRGNDVYIRMSVQPDGRMSRHCVEDMASSVYRLIGKLSNRHFALHEVTFAHAAPADTSPYMPVFGTMPRFGETDNAMCMSKDVLDNPVLYSDPRLLGIFETIAQETSAGLTNGGTFAERVVQWMKSCMPSYFPTLQQTAESFGISTRTLQNKLKQDATSFNDLTARVRKDLAVGYLRKGDYSVGDIAYALHFSEPSAFQSAFKKWTGLTPGQYRTQAREERSSDIVS</sequence>
<keyword evidence="6" id="KW-1185">Reference proteome</keyword>
<protein>
    <submittedName>
        <fullName evidence="5">AraC family transcriptional regulator</fullName>
    </submittedName>
</protein>
<evidence type="ECO:0000256" key="3">
    <source>
        <dbReference type="ARBA" id="ARBA00023163"/>
    </source>
</evidence>
<dbReference type="PANTHER" id="PTHR47894">
    <property type="entry name" value="HTH-TYPE TRANSCRIPTIONAL REGULATOR GADX"/>
    <property type="match status" value="1"/>
</dbReference>
<dbReference type="PROSITE" id="PS01124">
    <property type="entry name" value="HTH_ARAC_FAMILY_2"/>
    <property type="match status" value="1"/>
</dbReference>
<dbReference type="Pfam" id="PF12833">
    <property type="entry name" value="HTH_18"/>
    <property type="match status" value="1"/>
</dbReference>
<reference evidence="5" key="1">
    <citation type="submission" date="2022-01" db="EMBL/GenBank/DDBJ databases">
        <title>Paenibacillus spongiae sp. nov., isolated from marine sponge.</title>
        <authorList>
            <person name="Li Z."/>
            <person name="Zhang M."/>
        </authorList>
    </citation>
    <scope>NUCLEOTIDE SEQUENCE</scope>
    <source>
        <strain evidence="5">PHS-Z3</strain>
    </source>
</reference>
<dbReference type="RefSeq" id="WP_258384494.1">
    <property type="nucleotide sequence ID" value="NZ_CP091430.1"/>
</dbReference>
<dbReference type="Gene3D" id="1.10.10.60">
    <property type="entry name" value="Homeodomain-like"/>
    <property type="match status" value="1"/>
</dbReference>
<dbReference type="Pfam" id="PF12625">
    <property type="entry name" value="Arabinose_bd"/>
    <property type="match status" value="1"/>
</dbReference>
<evidence type="ECO:0000256" key="2">
    <source>
        <dbReference type="ARBA" id="ARBA00023125"/>
    </source>
</evidence>
<organism evidence="5 6">
    <name type="scientific">Paenibacillus spongiae</name>
    <dbReference type="NCBI Taxonomy" id="2909671"/>
    <lineage>
        <taxon>Bacteria</taxon>
        <taxon>Bacillati</taxon>
        <taxon>Bacillota</taxon>
        <taxon>Bacilli</taxon>
        <taxon>Bacillales</taxon>
        <taxon>Paenibacillaceae</taxon>
        <taxon>Paenibacillus</taxon>
    </lineage>
</organism>
<accession>A0ABY5S3D8</accession>
<dbReference type="PANTHER" id="PTHR47894:SF1">
    <property type="entry name" value="HTH-TYPE TRANSCRIPTIONAL REGULATOR VQSM"/>
    <property type="match status" value="1"/>
</dbReference>
<keyword evidence="1" id="KW-0805">Transcription regulation</keyword>
<dbReference type="SMART" id="SM00342">
    <property type="entry name" value="HTH_ARAC"/>
    <property type="match status" value="1"/>
</dbReference>
<dbReference type="InterPro" id="IPR032687">
    <property type="entry name" value="AraC-type_N"/>
</dbReference>
<evidence type="ECO:0000256" key="1">
    <source>
        <dbReference type="ARBA" id="ARBA00023015"/>
    </source>
</evidence>
<feature type="domain" description="HTH araC/xylS-type" evidence="4">
    <location>
        <begin position="234"/>
        <end position="332"/>
    </location>
</feature>
<dbReference type="SUPFAM" id="SSF46689">
    <property type="entry name" value="Homeodomain-like"/>
    <property type="match status" value="1"/>
</dbReference>
<evidence type="ECO:0000313" key="5">
    <source>
        <dbReference type="EMBL" id="UVI28406.1"/>
    </source>
</evidence>
<dbReference type="Proteomes" id="UP001057877">
    <property type="component" value="Chromosome"/>
</dbReference>
<keyword evidence="3" id="KW-0804">Transcription</keyword>
<proteinExistence type="predicted"/>